<organism evidence="10 11">
    <name type="scientific">Ancylomarina subtilis</name>
    <dbReference type="NCBI Taxonomy" id="1639035"/>
    <lineage>
        <taxon>Bacteria</taxon>
        <taxon>Pseudomonadati</taxon>
        <taxon>Bacteroidota</taxon>
        <taxon>Bacteroidia</taxon>
        <taxon>Marinilabiliales</taxon>
        <taxon>Marinifilaceae</taxon>
        <taxon>Ancylomarina</taxon>
    </lineage>
</organism>
<dbReference type="Pfam" id="PF01171">
    <property type="entry name" value="ATP_bind_3"/>
    <property type="match status" value="1"/>
</dbReference>
<keyword evidence="5 8" id="KW-0547">Nucleotide-binding</keyword>
<evidence type="ECO:0000256" key="1">
    <source>
        <dbReference type="ARBA" id="ARBA00004496"/>
    </source>
</evidence>
<dbReference type="InterPro" id="IPR012796">
    <property type="entry name" value="Lysidine-tRNA-synth_C"/>
</dbReference>
<accession>A0A4Q7VCV7</accession>
<evidence type="ECO:0000256" key="5">
    <source>
        <dbReference type="ARBA" id="ARBA00022741"/>
    </source>
</evidence>
<comment type="function">
    <text evidence="8">Ligates lysine onto the cytidine present at position 34 of the AUA codon-specific tRNA(Ile) that contains the anticodon CAU, in an ATP-dependent manner. Cytidine is converted to lysidine, thus changing the amino acid specificity of the tRNA from methionine to isoleucine.</text>
</comment>
<comment type="subcellular location">
    <subcellularLocation>
        <location evidence="1 8">Cytoplasm</location>
    </subcellularLocation>
</comment>
<gene>
    <name evidence="8" type="primary">tilS</name>
    <name evidence="10" type="ORF">EV201_2680</name>
</gene>
<dbReference type="CDD" id="cd01992">
    <property type="entry name" value="TilS_N"/>
    <property type="match status" value="1"/>
</dbReference>
<dbReference type="OrthoDB" id="9807403at2"/>
<keyword evidence="2 8" id="KW-0963">Cytoplasm</keyword>
<dbReference type="SUPFAM" id="SSF56037">
    <property type="entry name" value="PheT/TilS domain"/>
    <property type="match status" value="1"/>
</dbReference>
<evidence type="ECO:0000256" key="4">
    <source>
        <dbReference type="ARBA" id="ARBA00022694"/>
    </source>
</evidence>
<keyword evidence="3 8" id="KW-0436">Ligase</keyword>
<feature type="domain" description="Lysidine-tRNA(Ile) synthetase C-terminal" evidence="9">
    <location>
        <begin position="365"/>
        <end position="439"/>
    </location>
</feature>
<dbReference type="InterPro" id="IPR014729">
    <property type="entry name" value="Rossmann-like_a/b/a_fold"/>
</dbReference>
<dbReference type="EC" id="6.3.4.19" evidence="8"/>
<dbReference type="SUPFAM" id="SSF52402">
    <property type="entry name" value="Adenine nucleotide alpha hydrolases-like"/>
    <property type="match status" value="1"/>
</dbReference>
<protein>
    <recommendedName>
        <fullName evidence="8">tRNA(Ile)-lysidine synthase</fullName>
        <ecNumber evidence="8">6.3.4.19</ecNumber>
    </recommendedName>
    <alternativeName>
        <fullName evidence="8">tRNA(Ile)-2-lysyl-cytidine synthase</fullName>
    </alternativeName>
    <alternativeName>
        <fullName evidence="8">tRNA(Ile)-lysidine synthetase</fullName>
    </alternativeName>
</protein>
<feature type="binding site" evidence="8">
    <location>
        <begin position="26"/>
        <end position="31"/>
    </location>
    <ligand>
        <name>ATP</name>
        <dbReference type="ChEBI" id="CHEBI:30616"/>
    </ligand>
</feature>
<dbReference type="AlphaFoldDB" id="A0A4Q7VCV7"/>
<comment type="catalytic activity">
    <reaction evidence="7 8">
        <text>cytidine(34) in tRNA(Ile2) + L-lysine + ATP = lysidine(34) in tRNA(Ile2) + AMP + diphosphate + H(+)</text>
        <dbReference type="Rhea" id="RHEA:43744"/>
        <dbReference type="Rhea" id="RHEA-COMP:10625"/>
        <dbReference type="Rhea" id="RHEA-COMP:10670"/>
        <dbReference type="ChEBI" id="CHEBI:15378"/>
        <dbReference type="ChEBI" id="CHEBI:30616"/>
        <dbReference type="ChEBI" id="CHEBI:32551"/>
        <dbReference type="ChEBI" id="CHEBI:33019"/>
        <dbReference type="ChEBI" id="CHEBI:82748"/>
        <dbReference type="ChEBI" id="CHEBI:83665"/>
        <dbReference type="ChEBI" id="CHEBI:456215"/>
        <dbReference type="EC" id="6.3.4.19"/>
    </reaction>
</comment>
<evidence type="ECO:0000256" key="7">
    <source>
        <dbReference type="ARBA" id="ARBA00048539"/>
    </source>
</evidence>
<dbReference type="InterPro" id="IPR012094">
    <property type="entry name" value="tRNA_Ile_lys_synt"/>
</dbReference>
<evidence type="ECO:0000256" key="8">
    <source>
        <dbReference type="HAMAP-Rule" id="MF_01161"/>
    </source>
</evidence>
<dbReference type="Gene3D" id="3.40.50.620">
    <property type="entry name" value="HUPs"/>
    <property type="match status" value="1"/>
</dbReference>
<dbReference type="EMBL" id="SHKN01000002">
    <property type="protein sequence ID" value="RZT93510.1"/>
    <property type="molecule type" value="Genomic_DNA"/>
</dbReference>
<evidence type="ECO:0000313" key="10">
    <source>
        <dbReference type="EMBL" id="RZT93510.1"/>
    </source>
</evidence>
<dbReference type="RefSeq" id="WP_130308058.1">
    <property type="nucleotide sequence ID" value="NZ_SHKN01000002.1"/>
</dbReference>
<dbReference type="Pfam" id="PF11734">
    <property type="entry name" value="TilS_C"/>
    <property type="match status" value="1"/>
</dbReference>
<sequence>MHRKLVRHIEKEELFNRNEKLLIAVSGGLDSVVLLHLLHKMEMDCVVAHCNFQLRGQDSDGDEDFVINLGKEYNFPVHSITFETTDYAKENGISIEMAARDLRYNWFETIRKENDCQYILTAHHADDVIETVLINLARGTGIHGLTGIKAKKGKLVRPLLPFTREEIKTYAEQNELEYREDYTNIQTDFVRNKIRHQVIPVLEEINPAIQKTMNENVRRFRDVEQIYNQDILKKRLSFVDQEEGRLLILIAGLKKLTSPVSHLYELLQPYGFHSRGIVNIIESLDSISGKMFYTENYQLLRDRDYLVLTEKGEKDFREYQLDKNDRIELGECVFESKLFDRPLEFKFSTDPHVACFDADKLTFPLKLRKWKEGDMFHPIGMKGRKKVSDYFIDNKFSLTDKENAWLLVSGEEIVWLVGHRMDDRYKITKDTLSIYQVSVG</sequence>
<dbReference type="GO" id="GO:0005737">
    <property type="term" value="C:cytoplasm"/>
    <property type="evidence" value="ECO:0007669"/>
    <property type="project" value="UniProtKB-SubCell"/>
</dbReference>
<comment type="caution">
    <text evidence="10">The sequence shown here is derived from an EMBL/GenBank/DDBJ whole genome shotgun (WGS) entry which is preliminary data.</text>
</comment>
<evidence type="ECO:0000256" key="2">
    <source>
        <dbReference type="ARBA" id="ARBA00022490"/>
    </source>
</evidence>
<dbReference type="GO" id="GO:0006400">
    <property type="term" value="P:tRNA modification"/>
    <property type="evidence" value="ECO:0007669"/>
    <property type="project" value="UniProtKB-UniRule"/>
</dbReference>
<dbReference type="SMART" id="SM00977">
    <property type="entry name" value="TilS_C"/>
    <property type="match status" value="1"/>
</dbReference>
<dbReference type="NCBIfam" id="TIGR02433">
    <property type="entry name" value="lysidine_TilS_C"/>
    <property type="match status" value="1"/>
</dbReference>
<reference evidence="10 11" key="1">
    <citation type="submission" date="2019-02" db="EMBL/GenBank/DDBJ databases">
        <title>Genomic Encyclopedia of Type Strains, Phase IV (KMG-IV): sequencing the most valuable type-strain genomes for metagenomic binning, comparative biology and taxonomic classification.</title>
        <authorList>
            <person name="Goeker M."/>
        </authorList>
    </citation>
    <scope>NUCLEOTIDE SEQUENCE [LARGE SCALE GENOMIC DNA]</scope>
    <source>
        <strain evidence="10 11">DSM 28825</strain>
    </source>
</reference>
<name>A0A4Q7VCV7_9BACT</name>
<dbReference type="InterPro" id="IPR011063">
    <property type="entry name" value="TilS/TtcA_N"/>
</dbReference>
<keyword evidence="6 8" id="KW-0067">ATP-binding</keyword>
<evidence type="ECO:0000256" key="6">
    <source>
        <dbReference type="ARBA" id="ARBA00022840"/>
    </source>
</evidence>
<proteinExistence type="inferred from homology"/>
<dbReference type="PANTHER" id="PTHR43033">
    <property type="entry name" value="TRNA(ILE)-LYSIDINE SYNTHASE-RELATED"/>
    <property type="match status" value="1"/>
</dbReference>
<dbReference type="PANTHER" id="PTHR43033:SF1">
    <property type="entry name" value="TRNA(ILE)-LYSIDINE SYNTHASE-RELATED"/>
    <property type="match status" value="1"/>
</dbReference>
<evidence type="ECO:0000259" key="9">
    <source>
        <dbReference type="SMART" id="SM00977"/>
    </source>
</evidence>
<dbReference type="Proteomes" id="UP000293562">
    <property type="component" value="Unassembled WGS sequence"/>
</dbReference>
<evidence type="ECO:0000256" key="3">
    <source>
        <dbReference type="ARBA" id="ARBA00022598"/>
    </source>
</evidence>
<dbReference type="InterPro" id="IPR012795">
    <property type="entry name" value="tRNA_Ile_lys_synt_N"/>
</dbReference>
<comment type="domain">
    <text evidence="8">The N-terminal region contains the highly conserved SGGXDS motif, predicted to be a P-loop motif involved in ATP binding.</text>
</comment>
<keyword evidence="11" id="KW-1185">Reference proteome</keyword>
<dbReference type="GO" id="GO:0005524">
    <property type="term" value="F:ATP binding"/>
    <property type="evidence" value="ECO:0007669"/>
    <property type="project" value="UniProtKB-UniRule"/>
</dbReference>
<dbReference type="GO" id="GO:0032267">
    <property type="term" value="F:tRNA(Ile)-lysidine synthase activity"/>
    <property type="evidence" value="ECO:0007669"/>
    <property type="project" value="UniProtKB-EC"/>
</dbReference>
<evidence type="ECO:0000313" key="11">
    <source>
        <dbReference type="Proteomes" id="UP000293562"/>
    </source>
</evidence>
<dbReference type="HAMAP" id="MF_01161">
    <property type="entry name" value="tRNA_Ile_lys_synt"/>
    <property type="match status" value="1"/>
</dbReference>
<comment type="similarity">
    <text evidence="8">Belongs to the tRNA(Ile)-lysidine synthase family.</text>
</comment>
<dbReference type="NCBIfam" id="TIGR02432">
    <property type="entry name" value="lysidine_TilS_N"/>
    <property type="match status" value="1"/>
</dbReference>
<keyword evidence="4 8" id="KW-0819">tRNA processing</keyword>